<evidence type="ECO:0000313" key="6">
    <source>
        <dbReference type="EMBL" id="UOQ83773.1"/>
    </source>
</evidence>
<dbReference type="Proteomes" id="UP000831537">
    <property type="component" value="Chromosome"/>
</dbReference>
<evidence type="ECO:0000256" key="1">
    <source>
        <dbReference type="ARBA" id="ARBA00022729"/>
    </source>
</evidence>
<evidence type="ECO:0000313" key="7">
    <source>
        <dbReference type="Proteomes" id="UP000831537"/>
    </source>
</evidence>
<proteinExistence type="predicted"/>
<feature type="region of interest" description="Disordered" evidence="2">
    <location>
        <begin position="276"/>
        <end position="297"/>
    </location>
</feature>
<dbReference type="Pfam" id="PF01551">
    <property type="entry name" value="Peptidase_M23"/>
    <property type="match status" value="1"/>
</dbReference>
<dbReference type="PANTHER" id="PTHR21666:SF270">
    <property type="entry name" value="MUREIN HYDROLASE ACTIVATOR ENVC"/>
    <property type="match status" value="1"/>
</dbReference>
<gene>
    <name evidence="6" type="ORF">MUN87_13525</name>
</gene>
<dbReference type="SMART" id="SM00257">
    <property type="entry name" value="LysM"/>
    <property type="match status" value="1"/>
</dbReference>
<dbReference type="Gene3D" id="3.10.350.10">
    <property type="entry name" value="LysM domain"/>
    <property type="match status" value="1"/>
</dbReference>
<protein>
    <submittedName>
        <fullName evidence="6">M23 family metallopeptidase</fullName>
    </submittedName>
</protein>
<dbReference type="CDD" id="cd00118">
    <property type="entry name" value="LysM"/>
    <property type="match status" value="1"/>
</dbReference>
<dbReference type="PROSITE" id="PS51109">
    <property type="entry name" value="G5"/>
    <property type="match status" value="1"/>
</dbReference>
<dbReference type="Pfam" id="PF07501">
    <property type="entry name" value="G5"/>
    <property type="match status" value="1"/>
</dbReference>
<evidence type="ECO:0000259" key="4">
    <source>
        <dbReference type="PROSITE" id="PS51109"/>
    </source>
</evidence>
<accession>A0ABY4GHF2</accession>
<dbReference type="EMBL" id="CP095071">
    <property type="protein sequence ID" value="UOQ83773.1"/>
    <property type="molecule type" value="Genomic_DNA"/>
</dbReference>
<dbReference type="Gene3D" id="2.20.230.10">
    <property type="entry name" value="Resuscitation-promoting factor rpfb"/>
    <property type="match status" value="1"/>
</dbReference>
<sequence>MQGSLKRFAKHLAVAGVVALGLSSHSVSAEASELTKVYHVYVDNEHIGVVNNKEVVEDYIADKVSSQNEETDYTYAVGEDVNYVTETVFTPQVDNQEVLDQLDQDLTVAVEAKTLSFGDNVVGAFASEEKVNEVIQAYKEKYVDADVLEKLDNDSASTEPLSVGDSHIIDVSLTKEVSINDKKVPEDQVLTVEQGVTLLEKGTLEDKKHTVAEGDVLGSIASQYDLSLEKLLELNPKLDEEALIKIGDVLNVTVYEPFAQVSVVEEKLEEEEIAFETETKESDDMYKGEEEVTQEGENGTVEKQYRIEKVNGNTVKSEVTEENVTKEATDKVVVKGSKVVPSRGSGKFQWPAVGGVITSHVGQRWGSHHKGIDISGVSNRSILAADNGTVVSAGMTSGGYGNKIVINHNNGYKTIYAHLDSISVSAGQTVEQGQKIGVMGSTGRSTGLHLHFEVYKDGSLVDPEDVL</sequence>
<organism evidence="6 7">
    <name type="scientific">Gracilibacillus salinarum</name>
    <dbReference type="NCBI Taxonomy" id="2932255"/>
    <lineage>
        <taxon>Bacteria</taxon>
        <taxon>Bacillati</taxon>
        <taxon>Bacillota</taxon>
        <taxon>Bacilli</taxon>
        <taxon>Bacillales</taxon>
        <taxon>Bacillaceae</taxon>
        <taxon>Gracilibacillus</taxon>
    </lineage>
</organism>
<keyword evidence="7" id="KW-1185">Reference proteome</keyword>
<reference evidence="6 7" key="1">
    <citation type="submission" date="2022-04" db="EMBL/GenBank/DDBJ databases">
        <title>Gracilibacillus sp. isolated from saltern.</title>
        <authorList>
            <person name="Won M."/>
            <person name="Lee C.-M."/>
            <person name="Woen H.-Y."/>
            <person name="Kwon S.-W."/>
        </authorList>
    </citation>
    <scope>NUCLEOTIDE SEQUENCE [LARGE SCALE GENOMIC DNA]</scope>
    <source>
        <strain evidence="6 7">SSPM10-3</strain>
    </source>
</reference>
<feature type="signal peptide" evidence="3">
    <location>
        <begin position="1"/>
        <end position="29"/>
    </location>
</feature>
<feature type="compositionally biased region" description="Basic and acidic residues" evidence="2">
    <location>
        <begin position="277"/>
        <end position="290"/>
    </location>
</feature>
<evidence type="ECO:0000256" key="2">
    <source>
        <dbReference type="SAM" id="MobiDB-lite"/>
    </source>
</evidence>
<keyword evidence="1 3" id="KW-0732">Signal</keyword>
<dbReference type="RefSeq" id="WP_244740949.1">
    <property type="nucleotide sequence ID" value="NZ_CP095071.1"/>
</dbReference>
<dbReference type="InterPro" id="IPR036779">
    <property type="entry name" value="LysM_dom_sf"/>
</dbReference>
<dbReference type="Gene3D" id="2.70.70.10">
    <property type="entry name" value="Glucose Permease (Domain IIA)"/>
    <property type="match status" value="1"/>
</dbReference>
<dbReference type="PROSITE" id="PS51782">
    <property type="entry name" value="LYSM"/>
    <property type="match status" value="1"/>
</dbReference>
<dbReference type="SUPFAM" id="SSF54106">
    <property type="entry name" value="LysM domain"/>
    <property type="match status" value="1"/>
</dbReference>
<dbReference type="PANTHER" id="PTHR21666">
    <property type="entry name" value="PEPTIDASE-RELATED"/>
    <property type="match status" value="1"/>
</dbReference>
<evidence type="ECO:0000259" key="5">
    <source>
        <dbReference type="PROSITE" id="PS51782"/>
    </source>
</evidence>
<dbReference type="Pfam" id="PF01476">
    <property type="entry name" value="LysM"/>
    <property type="match status" value="1"/>
</dbReference>
<dbReference type="InterPro" id="IPR018392">
    <property type="entry name" value="LysM"/>
</dbReference>
<feature type="chain" id="PRO_5046957942" evidence="3">
    <location>
        <begin position="30"/>
        <end position="467"/>
    </location>
</feature>
<dbReference type="SMART" id="SM01208">
    <property type="entry name" value="G5"/>
    <property type="match status" value="1"/>
</dbReference>
<dbReference type="SUPFAM" id="SSF51261">
    <property type="entry name" value="Duplicated hybrid motif"/>
    <property type="match status" value="1"/>
</dbReference>
<dbReference type="InterPro" id="IPR011055">
    <property type="entry name" value="Dup_hybrid_motif"/>
</dbReference>
<dbReference type="InterPro" id="IPR016047">
    <property type="entry name" value="M23ase_b-sheet_dom"/>
</dbReference>
<dbReference type="InterPro" id="IPR050570">
    <property type="entry name" value="Cell_wall_metabolism_enzyme"/>
</dbReference>
<dbReference type="InterPro" id="IPR011098">
    <property type="entry name" value="G5_dom"/>
</dbReference>
<name>A0ABY4GHF2_9BACI</name>
<evidence type="ECO:0000256" key="3">
    <source>
        <dbReference type="SAM" id="SignalP"/>
    </source>
</evidence>
<feature type="domain" description="LysM" evidence="5">
    <location>
        <begin position="207"/>
        <end position="252"/>
    </location>
</feature>
<feature type="domain" description="G5" evidence="4">
    <location>
        <begin position="258"/>
        <end position="339"/>
    </location>
</feature>
<dbReference type="CDD" id="cd12797">
    <property type="entry name" value="M23_peptidase"/>
    <property type="match status" value="1"/>
</dbReference>